<dbReference type="InterPro" id="IPR036890">
    <property type="entry name" value="HATPase_C_sf"/>
</dbReference>
<dbReference type="RefSeq" id="WP_344803707.1">
    <property type="nucleotide sequence ID" value="NZ_BAABAB010000013.1"/>
</dbReference>
<accession>A0ABP6ZQ55</accession>
<sequence length="426" mass="44743">MTGGGQPSRRGLRGKLTFRVRLTASMMALAVIGGSVLVGVQYLVVQGAFRAEVRAVQTGNAAPPDQGQAPTRLPPDPTPGAPSGGGTGEHPGESSGTVTAVQDSVLSTMSIASGVLLVCFALIAGVVAWWLAGRVTRRVAAITALTRDLSSRDLHARLALSGPDDEIRELGDTIDTMLARLEDAFERQSRFIANASHELRTPLTATRAALEAPLVQGRFPADVEPAIRRALEATERGSMLLAALLDLARTEADPAQRSAERLDRVVGQVCDRFAARAADRGISLDLDTVPVSIEAYPVLLAQAADNLVGNAVRYAPGGGSISISVREEGSPDAAGRVAVLEVGNAGEMFDDEELRRLAEPFHRGRETRLAGEGSGLGLALVDAVARRHDGRLELHARPHGGLIARLVLPLRPTAEPAVEAPVAASR</sequence>
<gene>
    <name evidence="14" type="ORF">GCM10022236_18630</name>
</gene>
<dbReference type="PROSITE" id="PS50885">
    <property type="entry name" value="HAMP"/>
    <property type="match status" value="1"/>
</dbReference>
<feature type="domain" description="Histidine kinase" evidence="12">
    <location>
        <begin position="194"/>
        <end position="412"/>
    </location>
</feature>
<keyword evidence="4" id="KW-0597">Phosphoprotein</keyword>
<dbReference type="SMART" id="SM00387">
    <property type="entry name" value="HATPase_c"/>
    <property type="match status" value="1"/>
</dbReference>
<proteinExistence type="predicted"/>
<dbReference type="SUPFAM" id="SSF158472">
    <property type="entry name" value="HAMP domain-like"/>
    <property type="match status" value="1"/>
</dbReference>
<feature type="transmembrane region" description="Helical" evidence="11">
    <location>
        <begin position="111"/>
        <end position="132"/>
    </location>
</feature>
<feature type="domain" description="HAMP" evidence="13">
    <location>
        <begin position="133"/>
        <end position="186"/>
    </location>
</feature>
<dbReference type="InterPro" id="IPR003594">
    <property type="entry name" value="HATPase_dom"/>
</dbReference>
<dbReference type="Proteomes" id="UP001501490">
    <property type="component" value="Unassembled WGS sequence"/>
</dbReference>
<keyword evidence="14" id="KW-0547">Nucleotide-binding</keyword>
<dbReference type="InterPro" id="IPR050428">
    <property type="entry name" value="TCS_sensor_his_kinase"/>
</dbReference>
<dbReference type="Pfam" id="PF02518">
    <property type="entry name" value="HATPase_c"/>
    <property type="match status" value="1"/>
</dbReference>
<dbReference type="EMBL" id="BAABAB010000013">
    <property type="protein sequence ID" value="GAA3616765.1"/>
    <property type="molecule type" value="Genomic_DNA"/>
</dbReference>
<dbReference type="PROSITE" id="PS50109">
    <property type="entry name" value="HIS_KIN"/>
    <property type="match status" value="1"/>
</dbReference>
<evidence type="ECO:0000256" key="2">
    <source>
        <dbReference type="ARBA" id="ARBA00004236"/>
    </source>
</evidence>
<dbReference type="CDD" id="cd06225">
    <property type="entry name" value="HAMP"/>
    <property type="match status" value="1"/>
</dbReference>
<evidence type="ECO:0000259" key="13">
    <source>
        <dbReference type="PROSITE" id="PS50885"/>
    </source>
</evidence>
<organism evidence="14 15">
    <name type="scientific">Microlunatus ginsengisoli</name>
    <dbReference type="NCBI Taxonomy" id="363863"/>
    <lineage>
        <taxon>Bacteria</taxon>
        <taxon>Bacillati</taxon>
        <taxon>Actinomycetota</taxon>
        <taxon>Actinomycetes</taxon>
        <taxon>Propionibacteriales</taxon>
        <taxon>Propionibacteriaceae</taxon>
        <taxon>Microlunatus</taxon>
    </lineage>
</organism>
<dbReference type="InterPro" id="IPR003661">
    <property type="entry name" value="HisK_dim/P_dom"/>
</dbReference>
<keyword evidence="8 11" id="KW-1133">Transmembrane helix</keyword>
<evidence type="ECO:0000256" key="10">
    <source>
        <dbReference type="SAM" id="MobiDB-lite"/>
    </source>
</evidence>
<evidence type="ECO:0000256" key="6">
    <source>
        <dbReference type="ARBA" id="ARBA00022692"/>
    </source>
</evidence>
<name>A0ABP6ZQ55_9ACTN</name>
<evidence type="ECO:0000256" key="9">
    <source>
        <dbReference type="ARBA" id="ARBA00023012"/>
    </source>
</evidence>
<comment type="subcellular location">
    <subcellularLocation>
        <location evidence="2">Cell membrane</location>
    </subcellularLocation>
</comment>
<reference evidence="15" key="1">
    <citation type="journal article" date="2019" name="Int. J. Syst. Evol. Microbiol.">
        <title>The Global Catalogue of Microorganisms (GCM) 10K type strain sequencing project: providing services to taxonomists for standard genome sequencing and annotation.</title>
        <authorList>
            <consortium name="The Broad Institute Genomics Platform"/>
            <consortium name="The Broad Institute Genome Sequencing Center for Infectious Disease"/>
            <person name="Wu L."/>
            <person name="Ma J."/>
        </authorList>
    </citation>
    <scope>NUCLEOTIDE SEQUENCE [LARGE SCALE GENOMIC DNA]</scope>
    <source>
        <strain evidence="15">JCM 16929</strain>
    </source>
</reference>
<evidence type="ECO:0000256" key="5">
    <source>
        <dbReference type="ARBA" id="ARBA00022679"/>
    </source>
</evidence>
<evidence type="ECO:0000256" key="3">
    <source>
        <dbReference type="ARBA" id="ARBA00012438"/>
    </source>
</evidence>
<dbReference type="InterPro" id="IPR003660">
    <property type="entry name" value="HAMP_dom"/>
</dbReference>
<evidence type="ECO:0000256" key="7">
    <source>
        <dbReference type="ARBA" id="ARBA00022777"/>
    </source>
</evidence>
<feature type="region of interest" description="Disordered" evidence="10">
    <location>
        <begin position="59"/>
        <end position="98"/>
    </location>
</feature>
<keyword evidence="6 11" id="KW-0812">Transmembrane</keyword>
<dbReference type="PANTHER" id="PTHR45436">
    <property type="entry name" value="SENSOR HISTIDINE KINASE YKOH"/>
    <property type="match status" value="1"/>
</dbReference>
<evidence type="ECO:0000256" key="11">
    <source>
        <dbReference type="SAM" id="Phobius"/>
    </source>
</evidence>
<protein>
    <recommendedName>
        <fullName evidence="3">histidine kinase</fullName>
        <ecNumber evidence="3">2.7.13.3</ecNumber>
    </recommendedName>
</protein>
<dbReference type="Pfam" id="PF00512">
    <property type="entry name" value="HisKA"/>
    <property type="match status" value="1"/>
</dbReference>
<dbReference type="GO" id="GO:0005524">
    <property type="term" value="F:ATP binding"/>
    <property type="evidence" value="ECO:0007669"/>
    <property type="project" value="UniProtKB-KW"/>
</dbReference>
<dbReference type="SMART" id="SM00388">
    <property type="entry name" value="HisKA"/>
    <property type="match status" value="1"/>
</dbReference>
<keyword evidence="9" id="KW-0902">Two-component regulatory system</keyword>
<keyword evidence="15" id="KW-1185">Reference proteome</keyword>
<dbReference type="InterPro" id="IPR036097">
    <property type="entry name" value="HisK_dim/P_sf"/>
</dbReference>
<dbReference type="SMART" id="SM00304">
    <property type="entry name" value="HAMP"/>
    <property type="match status" value="1"/>
</dbReference>
<dbReference type="PANTHER" id="PTHR45436:SF5">
    <property type="entry name" value="SENSOR HISTIDINE KINASE TRCS"/>
    <property type="match status" value="1"/>
</dbReference>
<dbReference type="Gene3D" id="1.10.287.130">
    <property type="match status" value="1"/>
</dbReference>
<keyword evidence="7" id="KW-0418">Kinase</keyword>
<dbReference type="SUPFAM" id="SSF47384">
    <property type="entry name" value="Homodimeric domain of signal transducing histidine kinase"/>
    <property type="match status" value="1"/>
</dbReference>
<keyword evidence="5" id="KW-0808">Transferase</keyword>
<evidence type="ECO:0000256" key="1">
    <source>
        <dbReference type="ARBA" id="ARBA00000085"/>
    </source>
</evidence>
<dbReference type="InterPro" id="IPR005467">
    <property type="entry name" value="His_kinase_dom"/>
</dbReference>
<evidence type="ECO:0000256" key="8">
    <source>
        <dbReference type="ARBA" id="ARBA00022989"/>
    </source>
</evidence>
<dbReference type="SUPFAM" id="SSF55874">
    <property type="entry name" value="ATPase domain of HSP90 chaperone/DNA topoisomerase II/histidine kinase"/>
    <property type="match status" value="1"/>
</dbReference>
<comment type="catalytic activity">
    <reaction evidence="1">
        <text>ATP + protein L-histidine = ADP + protein N-phospho-L-histidine.</text>
        <dbReference type="EC" id="2.7.13.3"/>
    </reaction>
</comment>
<dbReference type="Gene3D" id="3.30.565.10">
    <property type="entry name" value="Histidine kinase-like ATPase, C-terminal domain"/>
    <property type="match status" value="1"/>
</dbReference>
<feature type="transmembrane region" description="Helical" evidence="11">
    <location>
        <begin position="20"/>
        <end position="44"/>
    </location>
</feature>
<evidence type="ECO:0000313" key="14">
    <source>
        <dbReference type="EMBL" id="GAA3616765.1"/>
    </source>
</evidence>
<dbReference type="CDD" id="cd00082">
    <property type="entry name" value="HisKA"/>
    <property type="match status" value="1"/>
</dbReference>
<evidence type="ECO:0000259" key="12">
    <source>
        <dbReference type="PROSITE" id="PS50109"/>
    </source>
</evidence>
<dbReference type="Pfam" id="PF00672">
    <property type="entry name" value="HAMP"/>
    <property type="match status" value="1"/>
</dbReference>
<comment type="caution">
    <text evidence="14">The sequence shown here is derived from an EMBL/GenBank/DDBJ whole genome shotgun (WGS) entry which is preliminary data.</text>
</comment>
<evidence type="ECO:0000313" key="15">
    <source>
        <dbReference type="Proteomes" id="UP001501490"/>
    </source>
</evidence>
<keyword evidence="11" id="KW-0472">Membrane</keyword>
<dbReference type="EC" id="2.7.13.3" evidence="3"/>
<evidence type="ECO:0000256" key="4">
    <source>
        <dbReference type="ARBA" id="ARBA00022553"/>
    </source>
</evidence>
<keyword evidence="14" id="KW-0067">ATP-binding</keyword>